<evidence type="ECO:0000313" key="2">
    <source>
        <dbReference type="EMBL" id="OGF74268.1"/>
    </source>
</evidence>
<protein>
    <submittedName>
        <fullName evidence="2">Uncharacterized protein</fullName>
    </submittedName>
</protein>
<feature type="region of interest" description="Disordered" evidence="1">
    <location>
        <begin position="157"/>
        <end position="181"/>
    </location>
</feature>
<gene>
    <name evidence="2" type="ORF">A2W57_00740</name>
</gene>
<name>A0A1F5WEZ8_9BACT</name>
<organism evidence="2 3">
    <name type="scientific">Candidatus Giovannonibacteria bacterium RIFCSPHIGHO2_02_43_16</name>
    <dbReference type="NCBI Taxonomy" id="1798331"/>
    <lineage>
        <taxon>Bacteria</taxon>
        <taxon>Candidatus Giovannoniibacteriota</taxon>
    </lineage>
</organism>
<dbReference type="Proteomes" id="UP000178276">
    <property type="component" value="Unassembled WGS sequence"/>
</dbReference>
<sequence length="181" mass="20455">MEIDNEFKKRAGEALEEGVLFGYCPKHLVVEGREELWVFPLNILFSKFRTESDGSRTMGSAIYNPDLSTFITEKGQWSMTYRNQYGGDSHVIITITTFDLSYRGDKFVNGELVGSADGKIKEDAEGIEKGWEMFFFHLTILGLANDEKCLFEKVAGAGARPQPPEEGEWEILVKLPQDTDE</sequence>
<comment type="caution">
    <text evidence="2">The sequence shown here is derived from an EMBL/GenBank/DDBJ whole genome shotgun (WGS) entry which is preliminary data.</text>
</comment>
<dbReference type="AlphaFoldDB" id="A0A1F5WEZ8"/>
<accession>A0A1F5WEZ8</accession>
<dbReference type="EMBL" id="MFHJ01000012">
    <property type="protein sequence ID" value="OGF74268.1"/>
    <property type="molecule type" value="Genomic_DNA"/>
</dbReference>
<reference evidence="2 3" key="1">
    <citation type="journal article" date="2016" name="Nat. Commun.">
        <title>Thousands of microbial genomes shed light on interconnected biogeochemical processes in an aquifer system.</title>
        <authorList>
            <person name="Anantharaman K."/>
            <person name="Brown C.T."/>
            <person name="Hug L.A."/>
            <person name="Sharon I."/>
            <person name="Castelle C.J."/>
            <person name="Probst A.J."/>
            <person name="Thomas B.C."/>
            <person name="Singh A."/>
            <person name="Wilkins M.J."/>
            <person name="Karaoz U."/>
            <person name="Brodie E.L."/>
            <person name="Williams K.H."/>
            <person name="Hubbard S.S."/>
            <person name="Banfield J.F."/>
        </authorList>
    </citation>
    <scope>NUCLEOTIDE SEQUENCE [LARGE SCALE GENOMIC DNA]</scope>
</reference>
<evidence type="ECO:0000256" key="1">
    <source>
        <dbReference type="SAM" id="MobiDB-lite"/>
    </source>
</evidence>
<proteinExistence type="predicted"/>
<evidence type="ECO:0000313" key="3">
    <source>
        <dbReference type="Proteomes" id="UP000178276"/>
    </source>
</evidence>